<dbReference type="Pfam" id="PF16184">
    <property type="entry name" value="Cadherin_3"/>
    <property type="match status" value="3"/>
</dbReference>
<feature type="signal peptide" evidence="5">
    <location>
        <begin position="1"/>
        <end position="17"/>
    </location>
</feature>
<evidence type="ECO:0000256" key="5">
    <source>
        <dbReference type="SAM" id="SignalP"/>
    </source>
</evidence>
<keyword evidence="2" id="KW-0677">Repeat</keyword>
<keyword evidence="1 5" id="KW-0732">Signal</keyword>
<dbReference type="InterPro" id="IPR051561">
    <property type="entry name" value="FRAS1_ECM"/>
</dbReference>
<reference evidence="6" key="1">
    <citation type="submission" date="2022-11" db="EMBL/GenBank/DDBJ databases">
        <authorList>
            <person name="Kikuchi T."/>
        </authorList>
    </citation>
    <scope>NUCLEOTIDE SEQUENCE</scope>
    <source>
        <strain evidence="6">PS1010</strain>
    </source>
</reference>
<dbReference type="PANTHER" id="PTHR45739:SF8">
    <property type="entry name" value="FRAS1-RELATED EXTRACELLULAR MATRIX PROTEIN 1"/>
    <property type="match status" value="1"/>
</dbReference>
<feature type="repeat" description="CSPG" evidence="4">
    <location>
        <begin position="138"/>
        <end position="231"/>
    </location>
</feature>
<dbReference type="EMBL" id="CANHGI010000001">
    <property type="protein sequence ID" value="CAI5440018.1"/>
    <property type="molecule type" value="Genomic_DNA"/>
</dbReference>
<dbReference type="Proteomes" id="UP001152747">
    <property type="component" value="Unassembled WGS sequence"/>
</dbReference>
<evidence type="ECO:0000256" key="4">
    <source>
        <dbReference type="PROSITE-ProRule" id="PRU01201"/>
    </source>
</evidence>
<evidence type="ECO:0000256" key="2">
    <source>
        <dbReference type="ARBA" id="ARBA00022737"/>
    </source>
</evidence>
<protein>
    <recommendedName>
        <fullName evidence="8">Cadherin domain-containing protein</fullName>
    </recommendedName>
</protein>
<evidence type="ECO:0000256" key="1">
    <source>
        <dbReference type="ARBA" id="ARBA00022729"/>
    </source>
</evidence>
<feature type="chain" id="PRO_5040344367" description="Cadherin domain-containing protein" evidence="5">
    <location>
        <begin position="18"/>
        <end position="623"/>
    </location>
</feature>
<keyword evidence="3" id="KW-0325">Glycoprotein</keyword>
<evidence type="ECO:0000313" key="6">
    <source>
        <dbReference type="EMBL" id="CAI5440018.1"/>
    </source>
</evidence>
<keyword evidence="7" id="KW-1185">Reference proteome</keyword>
<evidence type="ECO:0000256" key="3">
    <source>
        <dbReference type="ARBA" id="ARBA00023180"/>
    </source>
</evidence>
<proteinExistence type="predicted"/>
<dbReference type="InterPro" id="IPR039005">
    <property type="entry name" value="CSPG_rpt"/>
</dbReference>
<sequence length="623" mass="69845">MSVLLSLIALTTSPLQFDYLPTPQHVTQLHLTSAAKNLSLQFRDGFLYADAIPVSKSVVNEMMTVSMKCVSPVSLHFATPYANSLVYSPTLCQAGNLALSIDDSQIHGCIFDVSQNAKILAERVCGHDSKNATKNAEKGPIYVAEPLELNEGGSIPIQWKNVYFMASSEMEQKLSHDRIFFTITESARHGEIRVDDVITSSFTYAQLLARRVIYRHDGSETREDRLGVLCELGTSEQPKSYTLKIKINGVNDAPRLQRVGEEKLLIASKGARILTPDILRVTDSDDRPERVKIQVVEAHGVHLELQQSSQKISEFTWKQIIDEVVSIVDDGVTDMGRVRLIARDGESRSQVVVLETQSTKVDVKLVANTGVRLLHHSSVVITARNLSFEASIKDMTVSYRIVDLPDTGIVECVDPNSDEFTMCTMFTQIQISEEQVRFRHTSPTPSSSSTLSDQFSFQVEAGEFASTMHVFRIDFIPMNIKVFTREPFVLNATELQIITRQNLFAWTFPKSFSAHNLIFHIDEPPKLGTLSRKIDKIAGKMRRIGVGSNFTQQDLDQDLISYKLHYQQYSIVNDFFVFRVVSPAVSSALMRFDIVYVPKASSVRLVNKTIVVKEGESASLKFY</sequence>
<comment type="caution">
    <text evidence="6">The sequence shown here is derived from an EMBL/GenBank/DDBJ whole genome shotgun (WGS) entry which is preliminary data.</text>
</comment>
<dbReference type="GO" id="GO:0009653">
    <property type="term" value="P:anatomical structure morphogenesis"/>
    <property type="evidence" value="ECO:0007669"/>
    <property type="project" value="TreeGrafter"/>
</dbReference>
<feature type="repeat" description="CSPG" evidence="4">
    <location>
        <begin position="362"/>
        <end position="460"/>
    </location>
</feature>
<dbReference type="OrthoDB" id="5831138at2759"/>
<accession>A0A9P1MV71</accession>
<dbReference type="PANTHER" id="PTHR45739">
    <property type="entry name" value="MATRIX PROTEIN, PUTATIVE-RELATED"/>
    <property type="match status" value="1"/>
</dbReference>
<organism evidence="6 7">
    <name type="scientific">Caenorhabditis angaria</name>
    <dbReference type="NCBI Taxonomy" id="860376"/>
    <lineage>
        <taxon>Eukaryota</taxon>
        <taxon>Metazoa</taxon>
        <taxon>Ecdysozoa</taxon>
        <taxon>Nematoda</taxon>
        <taxon>Chromadorea</taxon>
        <taxon>Rhabditida</taxon>
        <taxon>Rhabditina</taxon>
        <taxon>Rhabditomorpha</taxon>
        <taxon>Rhabditoidea</taxon>
        <taxon>Rhabditidae</taxon>
        <taxon>Peloderinae</taxon>
        <taxon>Caenorhabditis</taxon>
    </lineage>
</organism>
<dbReference type="PROSITE" id="PS51854">
    <property type="entry name" value="CSPG"/>
    <property type="match status" value="2"/>
</dbReference>
<evidence type="ECO:0000313" key="7">
    <source>
        <dbReference type="Proteomes" id="UP001152747"/>
    </source>
</evidence>
<name>A0A9P1MV71_9PELO</name>
<dbReference type="AlphaFoldDB" id="A0A9P1MV71"/>
<evidence type="ECO:0008006" key="8">
    <source>
        <dbReference type="Google" id="ProtNLM"/>
    </source>
</evidence>
<gene>
    <name evidence="6" type="ORF">CAMP_LOCUS2655</name>
</gene>